<feature type="region of interest" description="Disordered" evidence="1">
    <location>
        <begin position="1"/>
        <end position="53"/>
    </location>
</feature>
<comment type="caution">
    <text evidence="2">The sequence shown here is derived from an EMBL/GenBank/DDBJ whole genome shotgun (WGS) entry which is preliminary data.</text>
</comment>
<feature type="compositionally biased region" description="Basic and acidic residues" evidence="1">
    <location>
        <begin position="15"/>
        <end position="41"/>
    </location>
</feature>
<feature type="compositionally biased region" description="Acidic residues" evidence="1">
    <location>
        <begin position="1"/>
        <end position="14"/>
    </location>
</feature>
<gene>
    <name evidence="2" type="ORF">PCOR1329_LOCUS4832</name>
</gene>
<sequence>EEEDDDEEEGEGEEGGGRRREEEEGGGRRRKAEEETQEAHQKAGGLLSLPGRARTPLWASPWARRRLRPERVPARTPREEGPRRGAAWGPRARRLPLSLCMGGLDAVSIPTRSLTNCCSQ</sequence>
<evidence type="ECO:0000256" key="1">
    <source>
        <dbReference type="SAM" id="MobiDB-lite"/>
    </source>
</evidence>
<dbReference type="Proteomes" id="UP001189429">
    <property type="component" value="Unassembled WGS sequence"/>
</dbReference>
<feature type="region of interest" description="Disordered" evidence="1">
    <location>
        <begin position="69"/>
        <end position="88"/>
    </location>
</feature>
<feature type="compositionally biased region" description="Basic and acidic residues" evidence="1">
    <location>
        <begin position="69"/>
        <end position="83"/>
    </location>
</feature>
<proteinExistence type="predicted"/>
<protein>
    <submittedName>
        <fullName evidence="2">Uncharacterized protein</fullName>
    </submittedName>
</protein>
<accession>A0ABN9PU39</accession>
<keyword evidence="3" id="KW-1185">Reference proteome</keyword>
<reference evidence="2" key="1">
    <citation type="submission" date="2023-10" db="EMBL/GenBank/DDBJ databases">
        <authorList>
            <person name="Chen Y."/>
            <person name="Shah S."/>
            <person name="Dougan E. K."/>
            <person name="Thang M."/>
            <person name="Chan C."/>
        </authorList>
    </citation>
    <scope>NUCLEOTIDE SEQUENCE [LARGE SCALE GENOMIC DNA]</scope>
</reference>
<evidence type="ECO:0000313" key="3">
    <source>
        <dbReference type="Proteomes" id="UP001189429"/>
    </source>
</evidence>
<feature type="non-terminal residue" evidence="2">
    <location>
        <position position="1"/>
    </location>
</feature>
<dbReference type="EMBL" id="CAUYUJ010001250">
    <property type="protein sequence ID" value="CAK0795055.1"/>
    <property type="molecule type" value="Genomic_DNA"/>
</dbReference>
<name>A0ABN9PU39_9DINO</name>
<organism evidence="2 3">
    <name type="scientific">Prorocentrum cordatum</name>
    <dbReference type="NCBI Taxonomy" id="2364126"/>
    <lineage>
        <taxon>Eukaryota</taxon>
        <taxon>Sar</taxon>
        <taxon>Alveolata</taxon>
        <taxon>Dinophyceae</taxon>
        <taxon>Prorocentrales</taxon>
        <taxon>Prorocentraceae</taxon>
        <taxon>Prorocentrum</taxon>
    </lineage>
</organism>
<evidence type="ECO:0000313" key="2">
    <source>
        <dbReference type="EMBL" id="CAK0795055.1"/>
    </source>
</evidence>